<gene>
    <name evidence="2" type="ORF">PECUL_23A059488</name>
</gene>
<evidence type="ECO:0000313" key="3">
    <source>
        <dbReference type="Proteomes" id="UP001295444"/>
    </source>
</evidence>
<dbReference type="Proteomes" id="UP001295444">
    <property type="component" value="Chromosome 02"/>
</dbReference>
<feature type="region of interest" description="Disordered" evidence="1">
    <location>
        <begin position="24"/>
        <end position="57"/>
    </location>
</feature>
<reference evidence="2" key="1">
    <citation type="submission" date="2022-03" db="EMBL/GenBank/DDBJ databases">
        <authorList>
            <person name="Alioto T."/>
            <person name="Alioto T."/>
            <person name="Gomez Garrido J."/>
        </authorList>
    </citation>
    <scope>NUCLEOTIDE SEQUENCE</scope>
</reference>
<keyword evidence="3" id="KW-1185">Reference proteome</keyword>
<accession>A0AAD1RGX4</accession>
<sequence>MTAFPNKIAEEFRQYYQLLYNLHERDRQDEMDTEYTRGRGTGHHDYRGRPSGDPEID</sequence>
<evidence type="ECO:0000313" key="2">
    <source>
        <dbReference type="EMBL" id="CAH2254186.1"/>
    </source>
</evidence>
<protein>
    <submittedName>
        <fullName evidence="2">Uncharacterized protein</fullName>
    </submittedName>
</protein>
<proteinExistence type="predicted"/>
<dbReference type="AlphaFoldDB" id="A0AAD1RGX4"/>
<name>A0AAD1RGX4_PELCU</name>
<organism evidence="2 3">
    <name type="scientific">Pelobates cultripes</name>
    <name type="common">Western spadefoot toad</name>
    <dbReference type="NCBI Taxonomy" id="61616"/>
    <lineage>
        <taxon>Eukaryota</taxon>
        <taxon>Metazoa</taxon>
        <taxon>Chordata</taxon>
        <taxon>Craniata</taxon>
        <taxon>Vertebrata</taxon>
        <taxon>Euteleostomi</taxon>
        <taxon>Amphibia</taxon>
        <taxon>Batrachia</taxon>
        <taxon>Anura</taxon>
        <taxon>Pelobatoidea</taxon>
        <taxon>Pelobatidae</taxon>
        <taxon>Pelobates</taxon>
    </lineage>
</organism>
<dbReference type="EMBL" id="OW240913">
    <property type="protein sequence ID" value="CAH2254186.1"/>
    <property type="molecule type" value="Genomic_DNA"/>
</dbReference>
<evidence type="ECO:0000256" key="1">
    <source>
        <dbReference type="SAM" id="MobiDB-lite"/>
    </source>
</evidence>